<reference evidence="10 11" key="1">
    <citation type="submission" date="2017-07" db="EMBL/GenBank/DDBJ databases">
        <title>Virgibacillus sp. LM2416.</title>
        <authorList>
            <person name="Tak E.J."/>
            <person name="Bae J.-W."/>
        </authorList>
    </citation>
    <scope>NUCLEOTIDE SEQUENCE [LARGE SCALE GENOMIC DNA]</scope>
    <source>
        <strain evidence="10 11">LM2416</strain>
    </source>
</reference>
<dbReference type="GO" id="GO:1904680">
    <property type="term" value="F:peptide transmembrane transporter activity"/>
    <property type="evidence" value="ECO:0007669"/>
    <property type="project" value="TreeGrafter"/>
</dbReference>
<dbReference type="Proteomes" id="UP000198312">
    <property type="component" value="Chromosome"/>
</dbReference>
<protein>
    <submittedName>
        <fullName evidence="10">Peptide ABC transporter substrate-binding protein</fullName>
    </submittedName>
</protein>
<dbReference type="InterPro" id="IPR023765">
    <property type="entry name" value="SBP_5_CS"/>
</dbReference>
<dbReference type="AlphaFoldDB" id="A0A220U352"/>
<accession>A0A220U352</accession>
<dbReference type="Pfam" id="PF00496">
    <property type="entry name" value="SBP_bac_5"/>
    <property type="match status" value="1"/>
</dbReference>
<evidence type="ECO:0000256" key="1">
    <source>
        <dbReference type="ARBA" id="ARBA00004193"/>
    </source>
</evidence>
<dbReference type="Gene3D" id="3.40.190.10">
    <property type="entry name" value="Periplasmic binding protein-like II"/>
    <property type="match status" value="1"/>
</dbReference>
<dbReference type="PROSITE" id="PS01040">
    <property type="entry name" value="SBP_BACTERIAL_5"/>
    <property type="match status" value="1"/>
</dbReference>
<dbReference type="RefSeq" id="WP_089061777.1">
    <property type="nucleotide sequence ID" value="NZ_CP022315.1"/>
</dbReference>
<dbReference type="OrthoDB" id="9801912at2"/>
<keyword evidence="5" id="KW-0653">Protein transport</keyword>
<dbReference type="GO" id="GO:0043190">
    <property type="term" value="C:ATP-binding cassette (ABC) transporter complex"/>
    <property type="evidence" value="ECO:0007669"/>
    <property type="project" value="InterPro"/>
</dbReference>
<dbReference type="Gene3D" id="3.90.76.10">
    <property type="entry name" value="Dipeptide-binding Protein, Domain 1"/>
    <property type="match status" value="1"/>
</dbReference>
<keyword evidence="5" id="KW-0571">Peptide transport</keyword>
<dbReference type="PANTHER" id="PTHR30290:SF10">
    <property type="entry name" value="PERIPLASMIC OLIGOPEPTIDE-BINDING PROTEIN-RELATED"/>
    <property type="match status" value="1"/>
</dbReference>
<evidence type="ECO:0000256" key="4">
    <source>
        <dbReference type="ARBA" id="ARBA00022729"/>
    </source>
</evidence>
<keyword evidence="6" id="KW-0564">Palmitate</keyword>
<evidence type="ECO:0000259" key="9">
    <source>
        <dbReference type="Pfam" id="PF00496"/>
    </source>
</evidence>
<evidence type="ECO:0000256" key="2">
    <source>
        <dbReference type="ARBA" id="ARBA00005695"/>
    </source>
</evidence>
<dbReference type="FunFam" id="3.10.105.10:FF:000001">
    <property type="entry name" value="Oligopeptide ABC transporter, oligopeptide-binding protein"/>
    <property type="match status" value="1"/>
</dbReference>
<dbReference type="EMBL" id="CP022315">
    <property type="protein sequence ID" value="ASK62517.1"/>
    <property type="molecule type" value="Genomic_DNA"/>
</dbReference>
<dbReference type="FunFam" id="3.90.76.10:FF:000001">
    <property type="entry name" value="Oligopeptide ABC transporter substrate-binding protein"/>
    <property type="match status" value="1"/>
</dbReference>
<keyword evidence="3" id="KW-0813">Transport</keyword>
<comment type="subcellular location">
    <subcellularLocation>
        <location evidence="1">Cell membrane</location>
        <topology evidence="1">Lipid-anchor</topology>
    </subcellularLocation>
</comment>
<proteinExistence type="inferred from homology"/>
<dbReference type="GO" id="GO:0015833">
    <property type="term" value="P:peptide transport"/>
    <property type="evidence" value="ECO:0007669"/>
    <property type="project" value="UniProtKB-KW"/>
</dbReference>
<dbReference type="CDD" id="cd08504">
    <property type="entry name" value="PBP2_OppA"/>
    <property type="match status" value="1"/>
</dbReference>
<feature type="domain" description="Solute-binding protein family 5" evidence="9">
    <location>
        <begin position="87"/>
        <end position="474"/>
    </location>
</feature>
<evidence type="ECO:0000256" key="3">
    <source>
        <dbReference type="ARBA" id="ARBA00022448"/>
    </source>
</evidence>
<dbReference type="Gene3D" id="3.10.105.10">
    <property type="entry name" value="Dipeptide-binding Protein, Domain 3"/>
    <property type="match status" value="1"/>
</dbReference>
<feature type="chain" id="PRO_5039077295" evidence="8">
    <location>
        <begin position="25"/>
        <end position="557"/>
    </location>
</feature>
<gene>
    <name evidence="10" type="ORF">CFK37_10335</name>
</gene>
<evidence type="ECO:0000256" key="8">
    <source>
        <dbReference type="SAM" id="SignalP"/>
    </source>
</evidence>
<keyword evidence="4 8" id="KW-0732">Signal</keyword>
<comment type="similarity">
    <text evidence="2">Belongs to the bacterial solute-binding protein 5 family.</text>
</comment>
<keyword evidence="11" id="KW-1185">Reference proteome</keyword>
<organism evidence="10 11">
    <name type="scientific">Virgibacillus phasianinus</name>
    <dbReference type="NCBI Taxonomy" id="2017483"/>
    <lineage>
        <taxon>Bacteria</taxon>
        <taxon>Bacillati</taxon>
        <taxon>Bacillota</taxon>
        <taxon>Bacilli</taxon>
        <taxon>Bacillales</taxon>
        <taxon>Bacillaceae</taxon>
        <taxon>Virgibacillus</taxon>
    </lineage>
</organism>
<keyword evidence="7" id="KW-0449">Lipoprotein</keyword>
<evidence type="ECO:0000256" key="7">
    <source>
        <dbReference type="ARBA" id="ARBA00023288"/>
    </source>
</evidence>
<dbReference type="PANTHER" id="PTHR30290">
    <property type="entry name" value="PERIPLASMIC BINDING COMPONENT OF ABC TRANSPORTER"/>
    <property type="match status" value="1"/>
</dbReference>
<evidence type="ECO:0000313" key="10">
    <source>
        <dbReference type="EMBL" id="ASK62517.1"/>
    </source>
</evidence>
<evidence type="ECO:0000256" key="5">
    <source>
        <dbReference type="ARBA" id="ARBA00022856"/>
    </source>
</evidence>
<dbReference type="PIRSF" id="PIRSF002741">
    <property type="entry name" value="MppA"/>
    <property type="match status" value="1"/>
</dbReference>
<dbReference type="PROSITE" id="PS51257">
    <property type="entry name" value="PROKAR_LIPOPROTEIN"/>
    <property type="match status" value="1"/>
</dbReference>
<feature type="signal peptide" evidence="8">
    <location>
        <begin position="1"/>
        <end position="24"/>
    </location>
</feature>
<name>A0A220U352_9BACI</name>
<dbReference type="InterPro" id="IPR030678">
    <property type="entry name" value="Peptide/Ni-bd"/>
</dbReference>
<evidence type="ECO:0000313" key="11">
    <source>
        <dbReference type="Proteomes" id="UP000198312"/>
    </source>
</evidence>
<dbReference type="SUPFAM" id="SSF53850">
    <property type="entry name" value="Periplasmic binding protein-like II"/>
    <property type="match status" value="1"/>
</dbReference>
<dbReference type="KEGG" id="vil:CFK37_10335"/>
<sequence length="557" mass="62111">MKEAKFSLLIALGLLLCVIMSACSSDSGGEKQAEGSNDKDADVKQELNLISSDTIPTMDPHMGTDVVSFQFIGASKEGLYRLGENLELKPGIAKDHKVSEDGLTWTFNLRDDAKWSNGDPVTAHDFVYAWRRAVNPKTGSEYGPYLMGGVVKNATAINKGDEPVESLGVKAKGDYTLVVTLEKSTPYFESLTTRSTFMPLNQKFVEKQGDKFATSTDTMLFNGPFMLTDWKSTSSSWNLEKNPDYWDAETVKLEKMTYDVVKDPQAGVDLFEKGEVNRTDLTADLVDKYSSHDAFTVTPETALYYLKFNQTTSDALANANIRKALSKAINKQALVDELLNDGSVVSNGFVPQDFSKHPETGEGFREINGDLVTYDPEAAKELWDKGLKEIGKEKVELEFLGSDGEVSKITDEYIANQLETNLPGLDITLKLVPFEQRLELDASMDYQIELAGWGPSYLDNYTWMDLWLTDGENNKMGYSNKTYDKLVKSTVDELALEPVKRFEAFLEAEKILAEDAPVAPLYQSGRTQLISPKIEGVIDRPFGPKYEYKWAHVVPTE</sequence>
<dbReference type="InterPro" id="IPR039424">
    <property type="entry name" value="SBP_5"/>
</dbReference>
<dbReference type="GO" id="GO:0030288">
    <property type="term" value="C:outer membrane-bounded periplasmic space"/>
    <property type="evidence" value="ECO:0007669"/>
    <property type="project" value="UniProtKB-ARBA"/>
</dbReference>
<dbReference type="InterPro" id="IPR000914">
    <property type="entry name" value="SBP_5_dom"/>
</dbReference>
<evidence type="ECO:0000256" key="6">
    <source>
        <dbReference type="ARBA" id="ARBA00023139"/>
    </source>
</evidence>